<organism evidence="2 3">
    <name type="scientific">Agromyces seonyuensis</name>
    <dbReference type="NCBI Taxonomy" id="2662446"/>
    <lineage>
        <taxon>Bacteria</taxon>
        <taxon>Bacillati</taxon>
        <taxon>Actinomycetota</taxon>
        <taxon>Actinomycetes</taxon>
        <taxon>Micrococcales</taxon>
        <taxon>Microbacteriaceae</taxon>
        <taxon>Agromyces</taxon>
    </lineage>
</organism>
<keyword evidence="3" id="KW-1185">Reference proteome</keyword>
<dbReference type="RefSeq" id="WP_160423065.1">
    <property type="nucleotide sequence ID" value="NZ_WSTA01000011.1"/>
</dbReference>
<dbReference type="Proteomes" id="UP000438182">
    <property type="component" value="Unassembled WGS sequence"/>
</dbReference>
<dbReference type="EMBL" id="WSTA01000011">
    <property type="protein sequence ID" value="MWB97717.1"/>
    <property type="molecule type" value="Genomic_DNA"/>
</dbReference>
<protein>
    <recommendedName>
        <fullName evidence="4">DNA modification methylase</fullName>
    </recommendedName>
</protein>
<evidence type="ECO:0000256" key="1">
    <source>
        <dbReference type="SAM" id="SignalP"/>
    </source>
</evidence>
<name>A0A6I4P342_9MICO</name>
<proteinExistence type="predicted"/>
<dbReference type="PROSITE" id="PS51257">
    <property type="entry name" value="PROKAR_LIPOPROTEIN"/>
    <property type="match status" value="1"/>
</dbReference>
<comment type="caution">
    <text evidence="2">The sequence shown here is derived from an EMBL/GenBank/DDBJ whole genome shotgun (WGS) entry which is preliminary data.</text>
</comment>
<sequence length="154" mass="15821">MKARLAASVLLAAGIALGASGCTFVTYQATTEKYEASDGVNLSVGDLEVRNALVITDDGEDAVLAVSIANDSDSDVTLGIEYEDETVEVEVPAGTMTVFGGSADDAEPAIELPGLGADAGSLTPLYFQYGGEEGVEKLVPVLDGTLPEYEDLLG</sequence>
<reference evidence="2 3" key="1">
    <citation type="submission" date="2019-12" db="EMBL/GenBank/DDBJ databases">
        <authorList>
            <person name="Kim Y.S."/>
        </authorList>
    </citation>
    <scope>NUCLEOTIDE SEQUENCE [LARGE SCALE GENOMIC DNA]</scope>
    <source>
        <strain evidence="2 3">MMS17-SY077</strain>
    </source>
</reference>
<evidence type="ECO:0000313" key="3">
    <source>
        <dbReference type="Proteomes" id="UP000438182"/>
    </source>
</evidence>
<evidence type="ECO:0008006" key="4">
    <source>
        <dbReference type="Google" id="ProtNLM"/>
    </source>
</evidence>
<keyword evidence="1" id="KW-0732">Signal</keyword>
<feature type="chain" id="PRO_5039371041" description="DNA modification methylase" evidence="1">
    <location>
        <begin position="19"/>
        <end position="154"/>
    </location>
</feature>
<evidence type="ECO:0000313" key="2">
    <source>
        <dbReference type="EMBL" id="MWB97717.1"/>
    </source>
</evidence>
<gene>
    <name evidence="2" type="ORF">GB864_04010</name>
</gene>
<feature type="signal peptide" evidence="1">
    <location>
        <begin position="1"/>
        <end position="18"/>
    </location>
</feature>
<accession>A0A6I4P342</accession>
<dbReference type="AlphaFoldDB" id="A0A6I4P342"/>